<evidence type="ECO:0000256" key="2">
    <source>
        <dbReference type="ARBA" id="ARBA00023125"/>
    </source>
</evidence>
<dbReference type="Gene3D" id="1.10.357.10">
    <property type="entry name" value="Tetracycline Repressor, domain 2"/>
    <property type="match status" value="1"/>
</dbReference>
<dbReference type="OrthoDB" id="7186128at2"/>
<dbReference type="Proteomes" id="UP000320876">
    <property type="component" value="Unassembled WGS sequence"/>
</dbReference>
<dbReference type="PRINTS" id="PR00455">
    <property type="entry name" value="HTHTETR"/>
</dbReference>
<dbReference type="GO" id="GO:0000976">
    <property type="term" value="F:transcription cis-regulatory region binding"/>
    <property type="evidence" value="ECO:0007669"/>
    <property type="project" value="TreeGrafter"/>
</dbReference>
<dbReference type="PANTHER" id="PTHR30055">
    <property type="entry name" value="HTH-TYPE TRANSCRIPTIONAL REGULATOR RUTR"/>
    <property type="match status" value="1"/>
</dbReference>
<dbReference type="GO" id="GO:0003700">
    <property type="term" value="F:DNA-binding transcription factor activity"/>
    <property type="evidence" value="ECO:0007669"/>
    <property type="project" value="TreeGrafter"/>
</dbReference>
<dbReference type="AlphaFoldDB" id="A0A542DFE9"/>
<comment type="caution">
    <text evidence="6">The sequence shown here is derived from an EMBL/GenBank/DDBJ whole genome shotgun (WGS) entry which is preliminary data.</text>
</comment>
<evidence type="ECO:0000256" key="4">
    <source>
        <dbReference type="PROSITE-ProRule" id="PRU00335"/>
    </source>
</evidence>
<feature type="DNA-binding region" description="H-T-H motif" evidence="4">
    <location>
        <begin position="37"/>
        <end position="56"/>
    </location>
</feature>
<keyword evidence="1" id="KW-0805">Transcription regulation</keyword>
<evidence type="ECO:0000313" key="6">
    <source>
        <dbReference type="EMBL" id="TQJ01793.1"/>
    </source>
</evidence>
<keyword evidence="7" id="KW-1185">Reference proteome</keyword>
<dbReference type="RefSeq" id="WP_141996610.1">
    <property type="nucleotide sequence ID" value="NZ_VFML01000001.1"/>
</dbReference>
<evidence type="ECO:0000256" key="1">
    <source>
        <dbReference type="ARBA" id="ARBA00023015"/>
    </source>
</evidence>
<gene>
    <name evidence="6" type="ORF">FB471_1509</name>
</gene>
<reference evidence="6 7" key="1">
    <citation type="submission" date="2019-06" db="EMBL/GenBank/DDBJ databases">
        <title>Sequencing the genomes of 1000 actinobacteria strains.</title>
        <authorList>
            <person name="Klenk H.-P."/>
        </authorList>
    </citation>
    <scope>NUCLEOTIDE SEQUENCE [LARGE SCALE GENOMIC DNA]</scope>
    <source>
        <strain evidence="6 7">DSM 45679</strain>
    </source>
</reference>
<evidence type="ECO:0000259" key="5">
    <source>
        <dbReference type="PROSITE" id="PS50977"/>
    </source>
</evidence>
<accession>A0A542DFE9</accession>
<protein>
    <submittedName>
        <fullName evidence="6">TetR family transcriptional regulator</fullName>
    </submittedName>
</protein>
<proteinExistence type="predicted"/>
<dbReference type="InterPro" id="IPR009057">
    <property type="entry name" value="Homeodomain-like_sf"/>
</dbReference>
<dbReference type="Pfam" id="PF00440">
    <property type="entry name" value="TetR_N"/>
    <property type="match status" value="1"/>
</dbReference>
<dbReference type="PROSITE" id="PS50977">
    <property type="entry name" value="HTH_TETR_2"/>
    <property type="match status" value="1"/>
</dbReference>
<evidence type="ECO:0000256" key="3">
    <source>
        <dbReference type="ARBA" id="ARBA00023163"/>
    </source>
</evidence>
<dbReference type="InterPro" id="IPR001647">
    <property type="entry name" value="HTH_TetR"/>
</dbReference>
<name>A0A542DFE9_AMYCI</name>
<evidence type="ECO:0000313" key="7">
    <source>
        <dbReference type="Proteomes" id="UP000320876"/>
    </source>
</evidence>
<organism evidence="6 7">
    <name type="scientific">Amycolatopsis cihanbeyliensis</name>
    <dbReference type="NCBI Taxonomy" id="1128664"/>
    <lineage>
        <taxon>Bacteria</taxon>
        <taxon>Bacillati</taxon>
        <taxon>Actinomycetota</taxon>
        <taxon>Actinomycetes</taxon>
        <taxon>Pseudonocardiales</taxon>
        <taxon>Pseudonocardiaceae</taxon>
        <taxon>Amycolatopsis</taxon>
    </lineage>
</organism>
<dbReference type="EMBL" id="VFML01000001">
    <property type="protein sequence ID" value="TQJ01793.1"/>
    <property type="molecule type" value="Genomic_DNA"/>
</dbReference>
<feature type="domain" description="HTH tetR-type" evidence="5">
    <location>
        <begin position="14"/>
        <end position="74"/>
    </location>
</feature>
<keyword evidence="2 4" id="KW-0238">DNA-binding</keyword>
<dbReference type="PANTHER" id="PTHR30055:SF234">
    <property type="entry name" value="HTH-TYPE TRANSCRIPTIONAL REGULATOR BETI"/>
    <property type="match status" value="1"/>
</dbReference>
<keyword evidence="3" id="KW-0804">Transcription</keyword>
<dbReference type="SUPFAM" id="SSF46689">
    <property type="entry name" value="Homeodomain-like"/>
    <property type="match status" value="1"/>
</dbReference>
<sequence>MARTIDDPRNARSRRTRDALLAATRAILETEGFEALTMTAVAERAGITRRAVYLHFNSRTELVSALFDYLAEREGLAESTDPIRAAPDAVTALRAWVRHLATYHPRLLAVDRAIERVRHTDADAARHREAVTEAQLANCRWLAERLAAENRLAPHWTVRSATDMLWGLISTDLFERMLTGRGWSQRRLEKHLQALYLSTFVQDPPP</sequence>
<dbReference type="InterPro" id="IPR050109">
    <property type="entry name" value="HTH-type_TetR-like_transc_reg"/>
</dbReference>